<sequence>MDKGCVPALVSQLLPHASDSTMADAQQPCELVAPVQNATAIETSSGQESVSSFIQGMDNLTLGSGVSHTPLQFRFGVETIASSLANLQITTNAEKAVDNRITSSSAMRSTSANCCNPDSSSDGGSMQEFLQNWFNQDYRHEECSECSCIVCGFLRMLQRLFVTNEAEDGLAPTFNVPEFATSSRKSFPSIPLHSGVHQCVWPSETSGLALKAFSTHSGYSWFIGEYSNELFPSQNEWDAIMQPYANNIHRNRGLRARVSSDLRGSSLARCMSRMRIAQEETMKSPLAFAGGRSRLRRFFRNSSNANCMSLWGPY</sequence>
<keyword evidence="2" id="KW-1185">Reference proteome</keyword>
<dbReference type="Proteomes" id="UP001651158">
    <property type="component" value="Unassembled WGS sequence"/>
</dbReference>
<accession>A0ABR4QKA4</accession>
<name>A0ABR4QKA4_9CEST</name>
<gene>
    <name evidence="1" type="ORF">TcWFU_001983</name>
</gene>
<evidence type="ECO:0000313" key="2">
    <source>
        <dbReference type="Proteomes" id="UP001651158"/>
    </source>
</evidence>
<protein>
    <submittedName>
        <fullName evidence="1">Uncharacterized protein</fullName>
    </submittedName>
</protein>
<evidence type="ECO:0000313" key="1">
    <source>
        <dbReference type="EMBL" id="KAL5109884.1"/>
    </source>
</evidence>
<reference evidence="1 2" key="1">
    <citation type="journal article" date="2022" name="Front. Cell. Infect. Microbiol.">
        <title>The Genomes of Two Strains of Taenia crassiceps the Animal Model for the Study of Human Cysticercosis.</title>
        <authorList>
            <person name="Bobes R.J."/>
            <person name="Estrada K."/>
            <person name="Rios-Valencia D.G."/>
            <person name="Calderon-Gallegos A."/>
            <person name="de la Torre P."/>
            <person name="Carrero J.C."/>
            <person name="Sanchez-Flores A."/>
            <person name="Laclette J.P."/>
        </authorList>
    </citation>
    <scope>NUCLEOTIDE SEQUENCE [LARGE SCALE GENOMIC DNA]</scope>
    <source>
        <strain evidence="1">WFUcys</strain>
    </source>
</reference>
<proteinExistence type="predicted"/>
<dbReference type="EMBL" id="JAKROA010000002">
    <property type="protein sequence ID" value="KAL5109884.1"/>
    <property type="molecule type" value="Genomic_DNA"/>
</dbReference>
<comment type="caution">
    <text evidence="1">The sequence shown here is derived from an EMBL/GenBank/DDBJ whole genome shotgun (WGS) entry which is preliminary data.</text>
</comment>
<organism evidence="1 2">
    <name type="scientific">Taenia crassiceps</name>
    <dbReference type="NCBI Taxonomy" id="6207"/>
    <lineage>
        <taxon>Eukaryota</taxon>
        <taxon>Metazoa</taxon>
        <taxon>Spiralia</taxon>
        <taxon>Lophotrochozoa</taxon>
        <taxon>Platyhelminthes</taxon>
        <taxon>Cestoda</taxon>
        <taxon>Eucestoda</taxon>
        <taxon>Cyclophyllidea</taxon>
        <taxon>Taeniidae</taxon>
        <taxon>Taenia</taxon>
    </lineage>
</organism>